<comment type="caution">
    <text evidence="2">The sequence shown here is derived from an EMBL/GenBank/DDBJ whole genome shotgun (WGS) entry which is preliminary data.</text>
</comment>
<feature type="compositionally biased region" description="Polar residues" evidence="1">
    <location>
        <begin position="91"/>
        <end position="107"/>
    </location>
</feature>
<keyword evidence="3" id="KW-1185">Reference proteome</keyword>
<dbReference type="AlphaFoldDB" id="A0AAV2SG40"/>
<gene>
    <name evidence="2" type="ORF">MNOR_LOCUS35654</name>
</gene>
<dbReference type="Proteomes" id="UP001497623">
    <property type="component" value="Unassembled WGS sequence"/>
</dbReference>
<sequence>QLEMLMDNVKQSHVKAENELEVQFQKVEFLIRSWKCEFDQELKDLYRRQRANVQRQTDHLQDIASSLSKALLRAKDSKWRRFYYFSHRGSDSQSFGGSHGTCTRNYG</sequence>
<feature type="non-terminal residue" evidence="2">
    <location>
        <position position="1"/>
    </location>
</feature>
<proteinExistence type="predicted"/>
<evidence type="ECO:0000313" key="3">
    <source>
        <dbReference type="Proteomes" id="UP001497623"/>
    </source>
</evidence>
<evidence type="ECO:0000313" key="2">
    <source>
        <dbReference type="EMBL" id="CAL4183052.1"/>
    </source>
</evidence>
<organism evidence="2 3">
    <name type="scientific">Meganyctiphanes norvegica</name>
    <name type="common">Northern krill</name>
    <name type="synonym">Thysanopoda norvegica</name>
    <dbReference type="NCBI Taxonomy" id="48144"/>
    <lineage>
        <taxon>Eukaryota</taxon>
        <taxon>Metazoa</taxon>
        <taxon>Ecdysozoa</taxon>
        <taxon>Arthropoda</taxon>
        <taxon>Crustacea</taxon>
        <taxon>Multicrustacea</taxon>
        <taxon>Malacostraca</taxon>
        <taxon>Eumalacostraca</taxon>
        <taxon>Eucarida</taxon>
        <taxon>Euphausiacea</taxon>
        <taxon>Euphausiidae</taxon>
        <taxon>Meganyctiphanes</taxon>
    </lineage>
</organism>
<protein>
    <submittedName>
        <fullName evidence="2">Uncharacterized protein</fullName>
    </submittedName>
</protein>
<evidence type="ECO:0000256" key="1">
    <source>
        <dbReference type="SAM" id="MobiDB-lite"/>
    </source>
</evidence>
<feature type="region of interest" description="Disordered" evidence="1">
    <location>
        <begin position="88"/>
        <end position="107"/>
    </location>
</feature>
<accession>A0AAV2SG40</accession>
<dbReference type="EMBL" id="CAXKWB010060461">
    <property type="protein sequence ID" value="CAL4183052.1"/>
    <property type="molecule type" value="Genomic_DNA"/>
</dbReference>
<name>A0AAV2SG40_MEGNR</name>
<reference evidence="2 3" key="1">
    <citation type="submission" date="2024-05" db="EMBL/GenBank/DDBJ databases">
        <authorList>
            <person name="Wallberg A."/>
        </authorList>
    </citation>
    <scope>NUCLEOTIDE SEQUENCE [LARGE SCALE GENOMIC DNA]</scope>
</reference>